<dbReference type="InterPro" id="IPR012677">
    <property type="entry name" value="Nucleotide-bd_a/b_plait_sf"/>
</dbReference>
<dbReference type="InterPro" id="IPR035979">
    <property type="entry name" value="RBD_domain_sf"/>
</dbReference>
<dbReference type="Proteomes" id="UP000515159">
    <property type="component" value="Chromosome 5"/>
</dbReference>
<dbReference type="GO" id="GO:0005730">
    <property type="term" value="C:nucleolus"/>
    <property type="evidence" value="ECO:0007669"/>
    <property type="project" value="UniProtKB-SubCell"/>
</dbReference>
<evidence type="ECO:0000256" key="1">
    <source>
        <dbReference type="ARBA" id="ARBA00004604"/>
    </source>
</evidence>
<dbReference type="AlphaFoldDB" id="A0A6P8R2X4"/>
<dbReference type="GeneID" id="117361342"/>
<feature type="region of interest" description="Disordered" evidence="5">
    <location>
        <begin position="190"/>
        <end position="271"/>
    </location>
</feature>
<keyword evidence="7" id="KW-1185">Reference proteome</keyword>
<protein>
    <submittedName>
        <fullName evidence="8">MKI67 FHA domain-interacting nucleolar phosphoprotein</fullName>
    </submittedName>
</protein>
<name>A0A6P8R2X4_GEOSA</name>
<dbReference type="InParanoid" id="A0A6P8R2X4"/>
<feature type="compositionally biased region" description="Basic residues" evidence="5">
    <location>
        <begin position="255"/>
        <end position="271"/>
    </location>
</feature>
<feature type="domain" description="RRM" evidence="6">
    <location>
        <begin position="41"/>
        <end position="119"/>
    </location>
</feature>
<dbReference type="SMART" id="SM00360">
    <property type="entry name" value="RRM"/>
    <property type="match status" value="1"/>
</dbReference>
<dbReference type="Gene3D" id="3.30.70.330">
    <property type="match status" value="1"/>
</dbReference>
<gene>
    <name evidence="8" type="primary">NIFK</name>
</gene>
<dbReference type="InterPro" id="IPR021043">
    <property type="entry name" value="NIFK_FHA_Ki67-binding"/>
</dbReference>
<evidence type="ECO:0000313" key="8">
    <source>
        <dbReference type="RefSeq" id="XP_033802420.1"/>
    </source>
</evidence>
<dbReference type="PROSITE" id="PS50102">
    <property type="entry name" value="RRM"/>
    <property type="match status" value="1"/>
</dbReference>
<keyword evidence="2 4" id="KW-0694">RNA-binding</keyword>
<evidence type="ECO:0000313" key="7">
    <source>
        <dbReference type="Proteomes" id="UP000515159"/>
    </source>
</evidence>
<reference evidence="8" key="1">
    <citation type="submission" date="2025-08" db="UniProtKB">
        <authorList>
            <consortium name="RefSeq"/>
        </authorList>
    </citation>
    <scope>IDENTIFICATION</scope>
</reference>
<dbReference type="OrthoDB" id="21467at2759"/>
<evidence type="ECO:0000256" key="3">
    <source>
        <dbReference type="ARBA" id="ARBA00023242"/>
    </source>
</evidence>
<accession>A0A6P8R2X4</accession>
<dbReference type="PANTHER" id="PTHR46754">
    <property type="entry name" value="MKI67 FHA DOMAIN-INTERACTING NUCLEOLAR PHOSPHOPROTEIN"/>
    <property type="match status" value="1"/>
</dbReference>
<sequence length="271" mass="31532">MAESSSAPGDLLSLDPRLQQDFRRRVQRMKRQPKAEQLTPGVIYLGHIPKGLYEPQLRSYFSQFGSVSRLRLSRSKKTGNSKGYAFVEFECDEVAKIVADTMNNYLFNERLLKCQFVPPEKVHEQLFKGSETTFKKPKYPAVQRYNKKRSPEEQKKMNKRLLEKERRIRKRIAAKGIEYDFPGFAAQISGKRKRKTRAVPAKDLDESVNSQDPTPVCTPSMIERRKSLQMVKDDDEEDSEVILKLPGNKTDSVKKDRRKSNRRNRMCRQSK</sequence>
<keyword evidence="3" id="KW-0539">Nucleus</keyword>
<dbReference type="GO" id="GO:0003723">
    <property type="term" value="F:RNA binding"/>
    <property type="evidence" value="ECO:0007669"/>
    <property type="project" value="UniProtKB-UniRule"/>
</dbReference>
<evidence type="ECO:0000259" key="6">
    <source>
        <dbReference type="PROSITE" id="PS50102"/>
    </source>
</evidence>
<evidence type="ECO:0000256" key="2">
    <source>
        <dbReference type="ARBA" id="ARBA00022884"/>
    </source>
</evidence>
<dbReference type="Pfam" id="PF00076">
    <property type="entry name" value="RRM_1"/>
    <property type="match status" value="1"/>
</dbReference>
<evidence type="ECO:0000256" key="5">
    <source>
        <dbReference type="SAM" id="MobiDB-lite"/>
    </source>
</evidence>
<evidence type="ECO:0000256" key="4">
    <source>
        <dbReference type="PROSITE-ProRule" id="PRU00176"/>
    </source>
</evidence>
<dbReference type="KEGG" id="gsh:117361342"/>
<dbReference type="RefSeq" id="XP_033802420.1">
    <property type="nucleotide sequence ID" value="XM_033946529.1"/>
</dbReference>
<dbReference type="SUPFAM" id="SSF54928">
    <property type="entry name" value="RNA-binding domain, RBD"/>
    <property type="match status" value="1"/>
</dbReference>
<dbReference type="FunCoup" id="A0A6P8R2X4">
    <property type="interactions" value="2976"/>
</dbReference>
<dbReference type="InterPro" id="IPR000504">
    <property type="entry name" value="RRM_dom"/>
</dbReference>
<dbReference type="CDD" id="cd12307">
    <property type="entry name" value="RRM_NIFK_like"/>
    <property type="match status" value="1"/>
</dbReference>
<proteinExistence type="predicted"/>
<organism evidence="7 8">
    <name type="scientific">Geotrypetes seraphini</name>
    <name type="common">Gaboon caecilian</name>
    <name type="synonym">Caecilia seraphini</name>
    <dbReference type="NCBI Taxonomy" id="260995"/>
    <lineage>
        <taxon>Eukaryota</taxon>
        <taxon>Metazoa</taxon>
        <taxon>Chordata</taxon>
        <taxon>Craniata</taxon>
        <taxon>Vertebrata</taxon>
        <taxon>Euteleostomi</taxon>
        <taxon>Amphibia</taxon>
        <taxon>Gymnophiona</taxon>
        <taxon>Geotrypetes</taxon>
    </lineage>
</organism>
<comment type="subcellular location">
    <subcellularLocation>
        <location evidence="1">Nucleus</location>
        <location evidence="1">Nucleolus</location>
    </subcellularLocation>
</comment>
<dbReference type="CTD" id="84365"/>
<dbReference type="Pfam" id="PF12196">
    <property type="entry name" value="hNIFK_binding"/>
    <property type="match status" value="1"/>
</dbReference>